<proteinExistence type="predicted"/>
<evidence type="ECO:0000313" key="2">
    <source>
        <dbReference type="EMBL" id="TYZ14316.1"/>
    </source>
</evidence>
<reference evidence="2 3" key="1">
    <citation type="submission" date="2019-08" db="EMBL/GenBank/DDBJ databases">
        <authorList>
            <person name="Seo M.-J."/>
        </authorList>
    </citation>
    <scope>NUCLEOTIDE SEQUENCE [LARGE SCALE GENOMIC DNA]</scope>
    <source>
        <strain evidence="2 3">KIGAM108</strain>
    </source>
</reference>
<gene>
    <name evidence="2" type="ORF">FY528_00895</name>
</gene>
<comment type="caution">
    <text evidence="2">The sequence shown here is derived from an EMBL/GenBank/DDBJ whole genome shotgun (WGS) entry which is preliminary data.</text>
</comment>
<dbReference type="Pfam" id="PF09423">
    <property type="entry name" value="PhoD"/>
    <property type="match status" value="1"/>
</dbReference>
<evidence type="ECO:0000313" key="3">
    <source>
        <dbReference type="Proteomes" id="UP000322791"/>
    </source>
</evidence>
<sequence>MCSPLRQTTKATMQTGRVTRNGGYGRRALWLLLLLASCTTTTQPPATAELRLAFGSCNRQDLPQPLWDDIAADKPQVWIWLGDNIYGDSDDPKVLRQKYETQFTQPGYRHLREQGTHVIGTWDDHDYGRNDGNKHYPFKAQNQQLALDFFEEPASSPRRRQEGIYAAYEYPVGRRKVKVILLDDRYFQDTLYRDKALVYHPNLTGDILGEAQWQWLEQQLRGSTADAHIIASGIQFLPTQHRYEKWSNFPRARQRLLDLLAATKPSGVLLISGDRHIGEISRLTLPGLPQPMLEITSSGLTHPATQNHGEPNDLRVGPLINQKHYALLRFTAQGAGLQAEASLRGDSARVFYSENLTIKR</sequence>
<keyword evidence="3" id="KW-1185">Reference proteome</keyword>
<dbReference type="Proteomes" id="UP000322791">
    <property type="component" value="Unassembled WGS sequence"/>
</dbReference>
<dbReference type="InterPro" id="IPR029052">
    <property type="entry name" value="Metallo-depent_PP-like"/>
</dbReference>
<dbReference type="PANTHER" id="PTHR33987">
    <property type="entry name" value="CALCINEURIN-LIKE METALLO-PHOSPHOESTERASE SUPERFAMILY PROTEIN"/>
    <property type="match status" value="1"/>
</dbReference>
<feature type="domain" description="PhoD-like phosphatase metallophosphatase" evidence="1">
    <location>
        <begin position="65"/>
        <end position="308"/>
    </location>
</feature>
<name>A0A5D6VFP3_9BACT</name>
<accession>A0A5D6VFP3</accession>
<dbReference type="CDD" id="cd07389">
    <property type="entry name" value="MPP_PhoD"/>
    <property type="match status" value="1"/>
</dbReference>
<dbReference type="AlphaFoldDB" id="A0A5D6VFP3"/>
<dbReference type="PANTHER" id="PTHR33987:SF1">
    <property type="entry name" value="CALCINEURIN-LIKE METALLO-PHOSPHOESTERASE SUPERFAMILY PROTEIN"/>
    <property type="match status" value="1"/>
</dbReference>
<dbReference type="SUPFAM" id="SSF56300">
    <property type="entry name" value="Metallo-dependent phosphatases"/>
    <property type="match status" value="1"/>
</dbReference>
<organism evidence="2 3">
    <name type="scientific">Hymenobacter lutimineralis</name>
    <dbReference type="NCBI Taxonomy" id="2606448"/>
    <lineage>
        <taxon>Bacteria</taxon>
        <taxon>Pseudomonadati</taxon>
        <taxon>Bacteroidota</taxon>
        <taxon>Cytophagia</taxon>
        <taxon>Cytophagales</taxon>
        <taxon>Hymenobacteraceae</taxon>
        <taxon>Hymenobacter</taxon>
    </lineage>
</organism>
<dbReference type="InterPro" id="IPR038607">
    <property type="entry name" value="PhoD-like_sf"/>
</dbReference>
<dbReference type="Gene3D" id="3.60.21.70">
    <property type="entry name" value="PhoD-like phosphatase"/>
    <property type="match status" value="1"/>
</dbReference>
<protein>
    <submittedName>
        <fullName evidence="2">Alkaline phosphatase family protein</fullName>
    </submittedName>
</protein>
<dbReference type="InterPro" id="IPR018946">
    <property type="entry name" value="PhoD-like_MPP"/>
</dbReference>
<evidence type="ECO:0000259" key="1">
    <source>
        <dbReference type="Pfam" id="PF09423"/>
    </source>
</evidence>
<dbReference type="EMBL" id="VTHL01000001">
    <property type="protein sequence ID" value="TYZ14316.1"/>
    <property type="molecule type" value="Genomic_DNA"/>
</dbReference>